<dbReference type="EMBL" id="VULT01000004">
    <property type="protein sequence ID" value="MSS16773.1"/>
    <property type="molecule type" value="Genomic_DNA"/>
</dbReference>
<evidence type="ECO:0000256" key="1">
    <source>
        <dbReference type="SAM" id="Phobius"/>
    </source>
</evidence>
<name>A0A6L5XBX8_9BACT</name>
<sequence>MKPDKKDSVATWSAVGMLAFGIAITTAGFIIPPAGEIHDSVLWVLGQALLYSGSIFGITLYTKRKLNEIEETIANRLPKK</sequence>
<dbReference type="AlphaFoldDB" id="A0A6L5XBX8"/>
<keyword evidence="3" id="KW-1185">Reference proteome</keyword>
<reference evidence="2 3" key="1">
    <citation type="submission" date="2019-08" db="EMBL/GenBank/DDBJ databases">
        <title>In-depth cultivation of the pig gut microbiome towards novel bacterial diversity and tailored functional studies.</title>
        <authorList>
            <person name="Wylensek D."/>
            <person name="Hitch T.C.A."/>
            <person name="Clavel T."/>
        </authorList>
    </citation>
    <scope>NUCLEOTIDE SEQUENCE [LARGE SCALE GENOMIC DNA]</scope>
    <source>
        <strain evidence="2 3">Oil-RF-744-WCA-WT-10</strain>
    </source>
</reference>
<feature type="transmembrane region" description="Helical" evidence="1">
    <location>
        <begin position="12"/>
        <end position="35"/>
    </location>
</feature>
<dbReference type="Proteomes" id="UP000483362">
    <property type="component" value="Unassembled WGS sequence"/>
</dbReference>
<keyword evidence="1" id="KW-1133">Transmembrane helix</keyword>
<evidence type="ECO:0000313" key="2">
    <source>
        <dbReference type="EMBL" id="MSS16773.1"/>
    </source>
</evidence>
<keyword evidence="1" id="KW-0812">Transmembrane</keyword>
<organism evidence="2 3">
    <name type="scientific">Sodaliphilus pleomorphus</name>
    <dbReference type="NCBI Taxonomy" id="2606626"/>
    <lineage>
        <taxon>Bacteria</taxon>
        <taxon>Pseudomonadati</taxon>
        <taxon>Bacteroidota</taxon>
        <taxon>Bacteroidia</taxon>
        <taxon>Bacteroidales</taxon>
        <taxon>Muribaculaceae</taxon>
        <taxon>Sodaliphilus</taxon>
    </lineage>
</organism>
<comment type="caution">
    <text evidence="2">The sequence shown here is derived from an EMBL/GenBank/DDBJ whole genome shotgun (WGS) entry which is preliminary data.</text>
</comment>
<gene>
    <name evidence="2" type="ORF">FYJ29_03185</name>
</gene>
<keyword evidence="1" id="KW-0472">Membrane</keyword>
<proteinExistence type="predicted"/>
<dbReference type="RefSeq" id="WP_154328237.1">
    <property type="nucleotide sequence ID" value="NZ_CP045696.1"/>
</dbReference>
<feature type="transmembrane region" description="Helical" evidence="1">
    <location>
        <begin position="41"/>
        <end position="61"/>
    </location>
</feature>
<evidence type="ECO:0000313" key="3">
    <source>
        <dbReference type="Proteomes" id="UP000483362"/>
    </source>
</evidence>
<accession>A0A6L5XBX8</accession>
<protein>
    <submittedName>
        <fullName evidence="2">Uncharacterized protein</fullName>
    </submittedName>
</protein>